<keyword evidence="2" id="KW-0378">Hydrolase</keyword>
<proteinExistence type="predicted"/>
<dbReference type="PANTHER" id="PTHR17630">
    <property type="entry name" value="DIENELACTONE HYDROLASE"/>
    <property type="match status" value="1"/>
</dbReference>
<evidence type="ECO:0000313" key="2">
    <source>
        <dbReference type="EMBL" id="KAF7332865.1"/>
    </source>
</evidence>
<evidence type="ECO:0000313" key="3">
    <source>
        <dbReference type="Proteomes" id="UP000620124"/>
    </source>
</evidence>
<name>A0A8H6X1V9_9AGAR</name>
<dbReference type="Pfam" id="PF01738">
    <property type="entry name" value="DLH"/>
    <property type="match status" value="1"/>
</dbReference>
<gene>
    <name evidence="2" type="ORF">MVEN_02391500</name>
</gene>
<accession>A0A8H6X1V9</accession>
<reference evidence="2" key="1">
    <citation type="submission" date="2020-05" db="EMBL/GenBank/DDBJ databases">
        <title>Mycena genomes resolve the evolution of fungal bioluminescence.</title>
        <authorList>
            <person name="Tsai I.J."/>
        </authorList>
    </citation>
    <scope>NUCLEOTIDE SEQUENCE</scope>
    <source>
        <strain evidence="2">CCC161011</strain>
    </source>
</reference>
<protein>
    <submittedName>
        <fullName evidence="2">Dienelactone hydrolase endo--beta-D-glucanase</fullName>
    </submittedName>
</protein>
<feature type="domain" description="Dienelactone hydrolase" evidence="1">
    <location>
        <begin position="28"/>
        <end position="248"/>
    </location>
</feature>
<dbReference type="PANTHER" id="PTHR17630:SF44">
    <property type="entry name" value="PROTEIN AIM2"/>
    <property type="match status" value="1"/>
</dbReference>
<dbReference type="GO" id="GO:0016787">
    <property type="term" value="F:hydrolase activity"/>
    <property type="evidence" value="ECO:0007669"/>
    <property type="project" value="UniProtKB-KW"/>
</dbReference>
<evidence type="ECO:0000259" key="1">
    <source>
        <dbReference type="Pfam" id="PF01738"/>
    </source>
</evidence>
<dbReference type="Gene3D" id="3.40.50.1820">
    <property type="entry name" value="alpha/beta hydrolase"/>
    <property type="match status" value="1"/>
</dbReference>
<keyword evidence="3" id="KW-1185">Reference proteome</keyword>
<organism evidence="2 3">
    <name type="scientific">Mycena venus</name>
    <dbReference type="NCBI Taxonomy" id="2733690"/>
    <lineage>
        <taxon>Eukaryota</taxon>
        <taxon>Fungi</taxon>
        <taxon>Dikarya</taxon>
        <taxon>Basidiomycota</taxon>
        <taxon>Agaricomycotina</taxon>
        <taxon>Agaricomycetes</taxon>
        <taxon>Agaricomycetidae</taxon>
        <taxon>Agaricales</taxon>
        <taxon>Marasmiineae</taxon>
        <taxon>Mycenaceae</taxon>
        <taxon>Mycena</taxon>
    </lineage>
</organism>
<dbReference type="InterPro" id="IPR029058">
    <property type="entry name" value="AB_hydrolase_fold"/>
</dbReference>
<dbReference type="AlphaFoldDB" id="A0A8H6X1V9"/>
<comment type="caution">
    <text evidence="2">The sequence shown here is derived from an EMBL/GenBank/DDBJ whole genome shotgun (WGS) entry which is preliminary data.</text>
</comment>
<dbReference type="EMBL" id="JACAZI010000031">
    <property type="protein sequence ID" value="KAF7332865.1"/>
    <property type="molecule type" value="Genomic_DNA"/>
</dbReference>
<dbReference type="SUPFAM" id="SSF53474">
    <property type="entry name" value="alpha/beta-Hydrolases"/>
    <property type="match status" value="1"/>
</dbReference>
<dbReference type="OrthoDB" id="17560at2759"/>
<dbReference type="Proteomes" id="UP000620124">
    <property type="component" value="Unassembled WGS sequence"/>
</dbReference>
<sequence>MSFCTNCFKAVTHDGTPEGQMTELGGVKCYVATPKVDYPKDKVVIFLTDAHGMLLVNNKLLADDYARNGFKTIVPDLFNGDPIPVESLEPGAPPFDWPSWLPKHGSAQTRPLIDAVMAALKADGVKEFACCGYCFGARYTFDLAFDGLIKVAVIAHPSLLKRPEDLETYRDKATAPLLINGCTHDPVFPPEDQEKADEIMANFAPGYKREYWEGASHGFALKGDLSDPKVWAAKTGAFKATIDWLFKYL</sequence>
<dbReference type="InterPro" id="IPR002925">
    <property type="entry name" value="Dienelactn_hydro"/>
</dbReference>